<comment type="caution">
    <text evidence="4">The sequence shown here is derived from an EMBL/GenBank/DDBJ whole genome shotgun (WGS) entry which is preliminary data.</text>
</comment>
<feature type="domain" description="Secretion system C-terminal sorting" evidence="2">
    <location>
        <begin position="2361"/>
        <end position="2429"/>
    </location>
</feature>
<dbReference type="Gene3D" id="2.160.20.10">
    <property type="entry name" value="Single-stranded right-handed beta-helix, Pectin lyase-like"/>
    <property type="match status" value="2"/>
</dbReference>
<organism evidence="4 5">
    <name type="scientific">Flavobacterium limnosediminis JC2902</name>
    <dbReference type="NCBI Taxonomy" id="1341181"/>
    <lineage>
        <taxon>Bacteria</taxon>
        <taxon>Pseudomonadati</taxon>
        <taxon>Bacteroidota</taxon>
        <taxon>Flavobacteriia</taxon>
        <taxon>Flavobacteriales</taxon>
        <taxon>Flavobacteriaceae</taxon>
        <taxon>Flavobacterium</taxon>
    </lineage>
</organism>
<dbReference type="Pfam" id="PF19081">
    <property type="entry name" value="Ig_7"/>
    <property type="match status" value="2"/>
</dbReference>
<dbReference type="STRING" id="1341181.FLJC2902T_20600"/>
<dbReference type="InterPro" id="IPR044023">
    <property type="entry name" value="Ig_7"/>
</dbReference>
<keyword evidence="5" id="KW-1185">Reference proteome</keyword>
<feature type="domain" description="Ig-like" evidence="3">
    <location>
        <begin position="2196"/>
        <end position="2264"/>
    </location>
</feature>
<accession>V6SSF2</accession>
<dbReference type="OrthoDB" id="1362793at2"/>
<gene>
    <name evidence="4" type="ORF">FLJC2902T_20600</name>
</gene>
<dbReference type="PATRIC" id="fig|1341181.4.peg.2022"/>
<dbReference type="eggNOG" id="COG3405">
    <property type="taxonomic scope" value="Bacteria"/>
</dbReference>
<dbReference type="SUPFAM" id="SSF51126">
    <property type="entry name" value="Pectin lyase-like"/>
    <property type="match status" value="2"/>
</dbReference>
<sequence length="2431" mass="247221">MKKKYIKGPDEQSSGLLMRMQKLLVLLLFVFFGVSNVQGQVTVSGAVTGNGTYTTLGAAFTAIGTSQTGATITIAITGDTSEGAIASLGAGDWTSLTITPSGGSWTISGNLATELIQFNGADNVTINGLNTGGNGLTISNTNATATAGTIKFQADASNNTITNCSVLGSTTVLVNPPSTVGGVIFFGTGTTTGNDNNTISNCKVTAAGINLPSKLIGSIGSTTNATIANSGNTITNCELYDFFTPVGCSAAVYAADGNTDWTITNNKIYQTAPRLFTGTTGYLIMYGFAFNSPAVGENTHITGNTFGYANSTGTGTLVLDGPTVVGEFQGIYLNSKPATATTCNINNNTFANISMASSSGRFYAIYNGAGVTSNTININGNIVRNIATTTTNKEVNPIYAGAATTLNCNNNTIDNISRTGGGTGILMGINYGAATNITVNGNTITNLSSTNTTSTGIIAGIYSSVGSMTETVNGNTITGLTSTSTANQPIYGINTGTGVASKTIQNNTLSNIAVPPLATGTIWGIRMANAGALNTVSGNTISSFSGPNSATGTNGITMATGTTTNVYNNKVYGLNGAEAAAAVYGFTISTSGTYNVYNNIIGDLTAPIATNGGAEPHLVVGINASGATLNAYNNTIVLNGSNTGASFGSSAIYSANSVTLRNNILVNNLPASGLGVSVALRLPGGVSTYGATSDNNLFRGTAIHAKNSSTDIDATLAAFKARVAGRDVLSVTENPTFASTLGSNANYLHIDTTAPTQIESGGAPIASVTTDFDGNARNASTPDIGADEFTGVANDLVGPAIVAPNTTCAPPGSRTISATFTDATGVPTAGAGLPVAYWRINSGAYTAAVGTSMGNGVYDFTIGAGSVAEDVIAYYFVAQDNAATPNVSVYPSVGAIGQTANPPTVATPPTSPYAIVTPMNGVYTVGTGGNYTTLTAAVAAYNTRCLGGPVTFSLLDITYPTETFPIIIQQNASASVVNTLTIKPASGVAAAISGSLASELIQFNGADYVIMDGLNTGGSSLTISNASTANTANTSTLRFAADATNNTITNCTVLGSSTTNTATAGGVIYFGTGTTTGNDGNTISYCNVGPVGTSFPVKLIYSSGLTTNESTCNSEITIRDCNLYDFFIANNTSAAVYAGTGNSAWTITNNKIYQTATRTFTSGYLMYGVYFSNATHGNNLRISGNTIGYADSTGGGTLNIAGNVAAGFCGIYFITSPTASSPTNVSNNTISNITLTSTSSGANYGIYSLTTANANTINIEGNTIRNFSTVGNTGNFYGILAGSSTTLNCNNNRIENLSRTGAGVFYGINYTACTNATFDSNVITNLSSIAATSTSNLAGIFTSVASTTETFTNNTISNLSSSSTAATSLNGIYCTVASLGNRTYQNNIIRNFTVSPTGTGTMYGIRMTLGGPLNEISGNTIHSFTGGSTINGVNIGGGTTNNVFRNKIYGLGTSTASTAVYGMGLSGGTTNNLYNNIIGDLTATAATLAGTPNQVVGINGSNSITTLNLYNNTIKLAASSTGANFGSSAVSVGSTVALIMRNNILVNTSIPTGTGLSVALRKPGLNTYDNSSNNNLFYGTAIYTDAAGLTDLTLDDFRNRVVNRDILSVSENPNFVSLVGSDTGYLHINAAIPTQIEGTGASIALVANDYDGDARNATTPDIGADEFAGIYLPVVTINSIAITPIGNLCANAARTVTANVTAGANDITSVVLKYSVNGFVQTPIVMTGGTVTAGTTSTFTVTIPTVVPANGNVTWSVTATDPATVKTTQGTAYKDAPLLGLTGSAAASSSVICPLGTSVLSADIVAQTLYTNSFEAGIADFTGGAVTGVAELTQVAYSSGAGAASLRFRTVSNSADVNASSVANIDLSALPQAYLTFSHIAALEGPSTASDFGYVQYSSDGGTTWSTFPTSSYTGTATLYNSAVCFSTKSYANWTSAITAIGSVPNNSLWQNETLMIPTAALTPQFRIRFRYTTNASNNYYGWLIDDVKIVSGIPTAITDYSWSDGTAVVGTGNNLSVSPTATTTYTATLTSAGGCTVTTAPITVTVGGTPQPVASSHTFCSTATVANLTATGTGVQWYAGSAGGLALLLTEVLSTNTYYVTQTVSGCESPRLAVSVTVVTAAEPTASAQTFCNSATVANLTAAGTGVQWYAGSTGGSAMLSTDALSTNTYYVTQTVSGCESPRLPVSVTVNATAQPTASAQTFCNGATVANLTAAGTGVQWYAGSTGGSAMLSTDALSTNTYYVTQTISGCESPRLAVPVTVNVVGAPTGSSTQVIPVATVSDATIEDLTAAGTGTIVWYPTAADALAGTNAIPAGTQLVSGAVYYAMQTVGGCRSASYLAVTVTVTLGVNDFSLSNLKVYPNPVSDVLQIENAQSIVNIEMYNIAGQRMMSKSVNAMTMSIPMSGFAAGTYFVKVATDEAVKIVKVIKK</sequence>
<name>V6SSF2_9FLAO</name>
<dbReference type="InterPro" id="IPR006626">
    <property type="entry name" value="PbH1"/>
</dbReference>
<dbReference type="Gene3D" id="2.60.120.260">
    <property type="entry name" value="Galactose-binding domain-like"/>
    <property type="match status" value="1"/>
</dbReference>
<evidence type="ECO:0000313" key="5">
    <source>
        <dbReference type="Proteomes" id="UP000018004"/>
    </source>
</evidence>
<evidence type="ECO:0000313" key="4">
    <source>
        <dbReference type="EMBL" id="ESU27355.1"/>
    </source>
</evidence>
<dbReference type="InterPro" id="IPR026444">
    <property type="entry name" value="Secre_tail"/>
</dbReference>
<proteinExistence type="predicted"/>
<evidence type="ECO:0000256" key="1">
    <source>
        <dbReference type="ARBA" id="ARBA00022729"/>
    </source>
</evidence>
<dbReference type="InterPro" id="IPR011050">
    <property type="entry name" value="Pectin_lyase_fold/virulence"/>
</dbReference>
<dbReference type="NCBIfam" id="TIGR04183">
    <property type="entry name" value="Por_Secre_tail"/>
    <property type="match status" value="1"/>
</dbReference>
<dbReference type="eggNOG" id="COG3391">
    <property type="taxonomic scope" value="Bacteria"/>
</dbReference>
<evidence type="ECO:0000259" key="3">
    <source>
        <dbReference type="Pfam" id="PF19081"/>
    </source>
</evidence>
<dbReference type="Proteomes" id="UP000018004">
    <property type="component" value="Unassembled WGS sequence"/>
</dbReference>
<dbReference type="EMBL" id="AVGG01000011">
    <property type="protein sequence ID" value="ESU27355.1"/>
    <property type="molecule type" value="Genomic_DNA"/>
</dbReference>
<reference evidence="4 5" key="1">
    <citation type="submission" date="2013-08" db="EMBL/GenBank/DDBJ databases">
        <title>Flavobacterium limnosediminis JC2902 genome sequencing.</title>
        <authorList>
            <person name="Lee K."/>
            <person name="Yi H."/>
            <person name="Park S."/>
            <person name="Chun J."/>
        </authorList>
    </citation>
    <scope>NUCLEOTIDE SEQUENCE [LARGE SCALE GENOMIC DNA]</scope>
    <source>
        <strain evidence="4 5">JC2902</strain>
    </source>
</reference>
<keyword evidence="1" id="KW-0732">Signal</keyword>
<feature type="domain" description="Ig-like" evidence="3">
    <location>
        <begin position="2124"/>
        <end position="2192"/>
    </location>
</feature>
<dbReference type="Pfam" id="PF18962">
    <property type="entry name" value="Por_Secre_tail"/>
    <property type="match status" value="1"/>
</dbReference>
<evidence type="ECO:0000259" key="2">
    <source>
        <dbReference type="Pfam" id="PF18962"/>
    </source>
</evidence>
<dbReference type="RefSeq" id="WP_023579642.1">
    <property type="nucleotide sequence ID" value="NZ_AVGG01000011.1"/>
</dbReference>
<protein>
    <submittedName>
        <fullName evidence="4">Uncharacterized protein</fullName>
    </submittedName>
</protein>
<dbReference type="eggNOG" id="COG3420">
    <property type="taxonomic scope" value="Bacteria"/>
</dbReference>
<dbReference type="InterPro" id="IPR012334">
    <property type="entry name" value="Pectin_lyas_fold"/>
</dbReference>
<dbReference type="SMART" id="SM00710">
    <property type="entry name" value="PbH1"/>
    <property type="match status" value="21"/>
</dbReference>